<dbReference type="EMBL" id="VYQF01000006">
    <property type="protein sequence ID" value="KAA9037296.1"/>
    <property type="molecule type" value="Genomic_DNA"/>
</dbReference>
<dbReference type="RefSeq" id="WP_150416224.1">
    <property type="nucleotide sequence ID" value="NZ_VYQF01000006.1"/>
</dbReference>
<gene>
    <name evidence="1" type="ORF">FW778_17885</name>
</gene>
<evidence type="ECO:0000313" key="1">
    <source>
        <dbReference type="EMBL" id="KAA9037296.1"/>
    </source>
</evidence>
<organism evidence="1 2">
    <name type="scientific">Ginsengibacter hankyongi</name>
    <dbReference type="NCBI Taxonomy" id="2607284"/>
    <lineage>
        <taxon>Bacteria</taxon>
        <taxon>Pseudomonadati</taxon>
        <taxon>Bacteroidota</taxon>
        <taxon>Chitinophagia</taxon>
        <taxon>Chitinophagales</taxon>
        <taxon>Chitinophagaceae</taxon>
        <taxon>Ginsengibacter</taxon>
    </lineage>
</organism>
<dbReference type="AlphaFoldDB" id="A0A5J5IDR0"/>
<dbReference type="Proteomes" id="UP000326903">
    <property type="component" value="Unassembled WGS sequence"/>
</dbReference>
<name>A0A5J5IDR0_9BACT</name>
<reference evidence="1 2" key="1">
    <citation type="submission" date="2019-09" db="EMBL/GenBank/DDBJ databases">
        <title>Draft genome sequence of Ginsengibacter sp. BR5-29.</title>
        <authorList>
            <person name="Im W.-T."/>
        </authorList>
    </citation>
    <scope>NUCLEOTIDE SEQUENCE [LARGE SCALE GENOMIC DNA]</scope>
    <source>
        <strain evidence="1 2">BR5-29</strain>
    </source>
</reference>
<comment type="caution">
    <text evidence="1">The sequence shown here is derived from an EMBL/GenBank/DDBJ whole genome shotgun (WGS) entry which is preliminary data.</text>
</comment>
<protein>
    <submittedName>
        <fullName evidence="1">Uncharacterized protein</fullName>
    </submittedName>
</protein>
<keyword evidence="2" id="KW-1185">Reference proteome</keyword>
<accession>A0A5J5IDR0</accession>
<proteinExistence type="predicted"/>
<sequence length="62" mass="7125">MFPDGVMLASLYVNTRATPEECSAARDFMKKFPDEASAYNIMDYMSLQVKKDTAEAEQYFEK</sequence>
<evidence type="ECO:0000313" key="2">
    <source>
        <dbReference type="Proteomes" id="UP000326903"/>
    </source>
</evidence>